<dbReference type="InterPro" id="IPR036754">
    <property type="entry name" value="YbaK/aa-tRNA-synt-asso_dom_sf"/>
</dbReference>
<proteinExistence type="inferred from homology"/>
<sequence length="185" mass="21609">MFINKDSASNGNVECNTDNNEKRFLEILKELEITDYNWHEHEALFSADQEGAEELMFPGLNLKNLLIKDKKTEDFFMVVLEDHRRMNQKHFKQVTGWHKNRFATPEEMWELLRLKPGSVTPYALFNDTEKKVTVVLGNEIVTADDAEWINLHPCRNTATVSVHRSDFYRILEKLGNPVIEEQSVE</sequence>
<dbReference type="PANTHER" id="PTHR31423:SF3">
    <property type="entry name" value="PROLYL-TRNA SYNTHETASE ASSOCIATED DOMAIN-CONTAINING PROTEIN 1-RELATED"/>
    <property type="match status" value="1"/>
</dbReference>
<dbReference type="OrthoDB" id="9798587at2"/>
<dbReference type="AlphaFoldDB" id="A0A1Q9JF34"/>
<evidence type="ECO:0000313" key="4">
    <source>
        <dbReference type="Proteomes" id="UP000187404"/>
    </source>
</evidence>
<evidence type="ECO:0000256" key="1">
    <source>
        <dbReference type="ARBA" id="ARBA00010201"/>
    </source>
</evidence>
<dbReference type="InterPro" id="IPR007214">
    <property type="entry name" value="YbaK/aa-tRNA-synth-assoc-dom"/>
</dbReference>
<comment type="similarity">
    <text evidence="1">Belongs to the PRORSD1 family.</text>
</comment>
<dbReference type="GO" id="GO:0002161">
    <property type="term" value="F:aminoacyl-tRNA deacylase activity"/>
    <property type="evidence" value="ECO:0007669"/>
    <property type="project" value="InterPro"/>
</dbReference>
<dbReference type="RefSeq" id="WP_075711767.1">
    <property type="nucleotide sequence ID" value="NZ_MJIE01000001.1"/>
</dbReference>
<dbReference type="Gene3D" id="3.90.960.10">
    <property type="entry name" value="YbaK/aminoacyl-tRNA synthetase-associated domain"/>
    <property type="match status" value="1"/>
</dbReference>
<dbReference type="Proteomes" id="UP000187404">
    <property type="component" value="Unassembled WGS sequence"/>
</dbReference>
<dbReference type="SUPFAM" id="SSF55826">
    <property type="entry name" value="YbaK/ProRS associated domain"/>
    <property type="match status" value="1"/>
</dbReference>
<keyword evidence="4" id="KW-1185">Reference proteome</keyword>
<reference evidence="3 4" key="1">
    <citation type="journal article" date="2016" name="Appl. Environ. Microbiol.">
        <title>Function and Phylogeny of Bacterial Butyryl Coenzyme A:Acetate Transferases and Their Diversity in the Proximal Colon of Swine.</title>
        <authorList>
            <person name="Trachsel J."/>
            <person name="Bayles D.O."/>
            <person name="Looft T."/>
            <person name="Levine U.Y."/>
            <person name="Allen H.K."/>
        </authorList>
    </citation>
    <scope>NUCLEOTIDE SEQUENCE [LARGE SCALE GENOMIC DNA]</scope>
    <source>
        <strain evidence="3 4">68-3-10</strain>
    </source>
</reference>
<protein>
    <recommendedName>
        <fullName evidence="2">YbaK/aminoacyl-tRNA synthetase-associated domain-containing protein</fullName>
    </recommendedName>
</protein>
<dbReference type="PANTHER" id="PTHR31423">
    <property type="entry name" value="YBAK DOMAIN-CONTAINING PROTEIN"/>
    <property type="match status" value="1"/>
</dbReference>
<dbReference type="InterPro" id="IPR040285">
    <property type="entry name" value="ProX/PRXD1"/>
</dbReference>
<comment type="caution">
    <text evidence="3">The sequence shown here is derived from an EMBL/GenBank/DDBJ whole genome shotgun (WGS) entry which is preliminary data.</text>
</comment>
<dbReference type="EMBL" id="MJIE01000001">
    <property type="protein sequence ID" value="OLR54747.1"/>
    <property type="molecule type" value="Genomic_DNA"/>
</dbReference>
<dbReference type="Pfam" id="PF04073">
    <property type="entry name" value="tRNA_edit"/>
    <property type="match status" value="1"/>
</dbReference>
<name>A0A1Q9JF34_9FIRM</name>
<evidence type="ECO:0000259" key="2">
    <source>
        <dbReference type="Pfam" id="PF04073"/>
    </source>
</evidence>
<feature type="domain" description="YbaK/aminoacyl-tRNA synthetase-associated" evidence="2">
    <location>
        <begin position="62"/>
        <end position="167"/>
    </location>
</feature>
<evidence type="ECO:0000313" key="3">
    <source>
        <dbReference type="EMBL" id="OLR54747.1"/>
    </source>
</evidence>
<gene>
    <name evidence="3" type="ORF">BHK98_00770</name>
</gene>
<accession>A0A1Q9JF34</accession>
<organism evidence="3 4">
    <name type="scientific">Hornefia porci</name>
    <dbReference type="NCBI Taxonomy" id="2652292"/>
    <lineage>
        <taxon>Bacteria</taxon>
        <taxon>Bacillati</taxon>
        <taxon>Bacillota</taxon>
        <taxon>Clostridia</taxon>
        <taxon>Peptostreptococcales</taxon>
        <taxon>Anaerovoracaceae</taxon>
        <taxon>Hornefia</taxon>
    </lineage>
</organism>